<reference evidence="2" key="1">
    <citation type="journal article" date="2023" name="Nat. Plants">
        <title>Single-cell RNA sequencing provides a high-resolution roadmap for understanding the multicellular compartmentation of specialized metabolism.</title>
        <authorList>
            <person name="Sun S."/>
            <person name="Shen X."/>
            <person name="Li Y."/>
            <person name="Li Y."/>
            <person name="Wang S."/>
            <person name="Li R."/>
            <person name="Zhang H."/>
            <person name="Shen G."/>
            <person name="Guo B."/>
            <person name="Wei J."/>
            <person name="Xu J."/>
            <person name="St-Pierre B."/>
            <person name="Chen S."/>
            <person name="Sun C."/>
        </authorList>
    </citation>
    <scope>NUCLEOTIDE SEQUENCE [LARGE SCALE GENOMIC DNA]</scope>
</reference>
<organism evidence="1 2">
    <name type="scientific">Catharanthus roseus</name>
    <name type="common">Madagascar periwinkle</name>
    <name type="synonym">Vinca rosea</name>
    <dbReference type="NCBI Taxonomy" id="4058"/>
    <lineage>
        <taxon>Eukaryota</taxon>
        <taxon>Viridiplantae</taxon>
        <taxon>Streptophyta</taxon>
        <taxon>Embryophyta</taxon>
        <taxon>Tracheophyta</taxon>
        <taxon>Spermatophyta</taxon>
        <taxon>Magnoliopsida</taxon>
        <taxon>eudicotyledons</taxon>
        <taxon>Gunneridae</taxon>
        <taxon>Pentapetalae</taxon>
        <taxon>asterids</taxon>
        <taxon>lamiids</taxon>
        <taxon>Gentianales</taxon>
        <taxon>Apocynaceae</taxon>
        <taxon>Rauvolfioideae</taxon>
        <taxon>Vinceae</taxon>
        <taxon>Catharanthinae</taxon>
        <taxon>Catharanthus</taxon>
    </lineage>
</organism>
<dbReference type="Proteomes" id="UP001060085">
    <property type="component" value="Linkage Group LG04"/>
</dbReference>
<comment type="caution">
    <text evidence="1">The sequence shown here is derived from an EMBL/GenBank/DDBJ whole genome shotgun (WGS) entry which is preliminary data.</text>
</comment>
<protein>
    <submittedName>
        <fullName evidence="1">Uncharacterized protein</fullName>
    </submittedName>
</protein>
<evidence type="ECO:0000313" key="2">
    <source>
        <dbReference type="Proteomes" id="UP001060085"/>
    </source>
</evidence>
<accession>A0ACC0BBH1</accession>
<dbReference type="EMBL" id="CM044704">
    <property type="protein sequence ID" value="KAI5669978.1"/>
    <property type="molecule type" value="Genomic_DNA"/>
</dbReference>
<sequence>MASDMLPFGFESTVRSVEKQRIDSLMHICPKARLSLTSSFSILMMDRLQRAVPRKGRINTGRPGRNNCTKRREMFASTGVAEKKKRNHPGGKHAWRGRQKQTMGRDEERIVGQEKKATGQGKRRGE</sequence>
<name>A0ACC0BBH1_CATRO</name>
<proteinExistence type="predicted"/>
<gene>
    <name evidence="1" type="ORF">M9H77_19831</name>
</gene>
<evidence type="ECO:0000313" key="1">
    <source>
        <dbReference type="EMBL" id="KAI5669978.1"/>
    </source>
</evidence>
<keyword evidence="2" id="KW-1185">Reference proteome</keyword>